<dbReference type="Pfam" id="PF25083">
    <property type="entry name" value="GIPC1_GH1"/>
    <property type="match status" value="1"/>
</dbReference>
<dbReference type="STRING" id="67767.A0A0J7KEL1"/>
<feature type="compositionally biased region" description="Low complexity" evidence="1">
    <location>
        <begin position="47"/>
        <end position="56"/>
    </location>
</feature>
<dbReference type="OrthoDB" id="6509831at2759"/>
<dbReference type="PaxDb" id="67767-A0A0J7KEL1"/>
<dbReference type="InterPro" id="IPR056814">
    <property type="entry name" value="GIPC1-3_GH1"/>
</dbReference>
<sequence length="140" mass="15239">MPLFKARATSRSPITEKAANGVQYRNHHHHVGDDNNHDGGASGNNGSGSRSCNNNNVPLQHEQTRASSRDLNKSPSLVFHCQLAHGSPTGLISDFSNVRELYQKIAECYDLPAEEGDTNPEMTVTDRGIQLVDPADMSVN</sequence>
<dbReference type="AlphaFoldDB" id="A0A0J7KEL1"/>
<protein>
    <submittedName>
        <fullName evidence="3">Pdz domain-containing protein gipc1</fullName>
    </submittedName>
</protein>
<gene>
    <name evidence="3" type="ORF">RF55_11796</name>
</gene>
<evidence type="ECO:0000313" key="4">
    <source>
        <dbReference type="Proteomes" id="UP000036403"/>
    </source>
</evidence>
<dbReference type="EMBL" id="LBMM01008717">
    <property type="protein sequence ID" value="KMQ88674.1"/>
    <property type="molecule type" value="Genomic_DNA"/>
</dbReference>
<evidence type="ECO:0000256" key="1">
    <source>
        <dbReference type="SAM" id="MobiDB-lite"/>
    </source>
</evidence>
<dbReference type="PANTHER" id="PTHR12259:SF1">
    <property type="entry name" value="GH21964P"/>
    <property type="match status" value="1"/>
</dbReference>
<name>A0A0J7KEL1_LASNI</name>
<comment type="caution">
    <text evidence="3">The sequence shown here is derived from an EMBL/GenBank/DDBJ whole genome shotgun (WGS) entry which is preliminary data.</text>
</comment>
<evidence type="ECO:0000313" key="3">
    <source>
        <dbReference type="EMBL" id="KMQ88674.1"/>
    </source>
</evidence>
<reference evidence="3 4" key="1">
    <citation type="submission" date="2015-04" db="EMBL/GenBank/DDBJ databases">
        <title>Lasius niger genome sequencing.</title>
        <authorList>
            <person name="Konorov E.A."/>
            <person name="Nikitin M.A."/>
            <person name="Kirill M.V."/>
            <person name="Chang P."/>
        </authorList>
    </citation>
    <scope>NUCLEOTIDE SEQUENCE [LARGE SCALE GENOMIC DNA]</scope>
    <source>
        <tissue evidence="3">Whole</tissue>
    </source>
</reference>
<feature type="compositionally biased region" description="Basic and acidic residues" evidence="1">
    <location>
        <begin position="62"/>
        <end position="71"/>
    </location>
</feature>
<dbReference type="InterPro" id="IPR017379">
    <property type="entry name" value="GIPC1/2/3"/>
</dbReference>
<accession>A0A0J7KEL1</accession>
<feature type="domain" description="GIPC1-3 GH1" evidence="2">
    <location>
        <begin position="78"/>
        <end position="115"/>
    </location>
</feature>
<dbReference type="PANTHER" id="PTHR12259">
    <property type="entry name" value="RGS-GAIP INTERACTING PROTEIN GIPC"/>
    <property type="match status" value="1"/>
</dbReference>
<feature type="non-terminal residue" evidence="3">
    <location>
        <position position="140"/>
    </location>
</feature>
<feature type="region of interest" description="Disordered" evidence="1">
    <location>
        <begin position="27"/>
        <end position="71"/>
    </location>
</feature>
<organism evidence="3 4">
    <name type="scientific">Lasius niger</name>
    <name type="common">Black garden ant</name>
    <dbReference type="NCBI Taxonomy" id="67767"/>
    <lineage>
        <taxon>Eukaryota</taxon>
        <taxon>Metazoa</taxon>
        <taxon>Ecdysozoa</taxon>
        <taxon>Arthropoda</taxon>
        <taxon>Hexapoda</taxon>
        <taxon>Insecta</taxon>
        <taxon>Pterygota</taxon>
        <taxon>Neoptera</taxon>
        <taxon>Endopterygota</taxon>
        <taxon>Hymenoptera</taxon>
        <taxon>Apocrita</taxon>
        <taxon>Aculeata</taxon>
        <taxon>Formicoidea</taxon>
        <taxon>Formicidae</taxon>
        <taxon>Formicinae</taxon>
        <taxon>Lasius</taxon>
        <taxon>Lasius</taxon>
    </lineage>
</organism>
<keyword evidence="4" id="KW-1185">Reference proteome</keyword>
<proteinExistence type="predicted"/>
<evidence type="ECO:0000259" key="2">
    <source>
        <dbReference type="Pfam" id="PF25083"/>
    </source>
</evidence>
<dbReference type="Proteomes" id="UP000036403">
    <property type="component" value="Unassembled WGS sequence"/>
</dbReference>